<gene>
    <name evidence="2" type="ORF">Poli38472_007944</name>
</gene>
<feature type="transmembrane region" description="Helical" evidence="1">
    <location>
        <begin position="499"/>
        <end position="521"/>
    </location>
</feature>
<evidence type="ECO:0000313" key="2">
    <source>
        <dbReference type="EMBL" id="TMW65302.1"/>
    </source>
</evidence>
<reference evidence="2" key="1">
    <citation type="submission" date="2019-03" db="EMBL/GenBank/DDBJ databases">
        <title>Long read genome sequence of the mycoparasitic Pythium oligandrum ATCC 38472 isolated from sugarbeet rhizosphere.</title>
        <authorList>
            <person name="Gaulin E."/>
        </authorList>
    </citation>
    <scope>NUCLEOTIDE SEQUENCE</scope>
    <source>
        <strain evidence="2">ATCC 38472_TT</strain>
    </source>
</reference>
<feature type="transmembrane region" description="Helical" evidence="1">
    <location>
        <begin position="178"/>
        <end position="196"/>
    </location>
</feature>
<accession>A0A8K1CKS8</accession>
<keyword evidence="1" id="KW-0472">Membrane</keyword>
<dbReference type="Proteomes" id="UP000794436">
    <property type="component" value="Unassembled WGS sequence"/>
</dbReference>
<evidence type="ECO:0000313" key="3">
    <source>
        <dbReference type="Proteomes" id="UP000794436"/>
    </source>
</evidence>
<dbReference type="AlphaFoldDB" id="A0A8K1CKS8"/>
<proteinExistence type="predicted"/>
<keyword evidence="1" id="KW-0812">Transmembrane</keyword>
<organism evidence="2 3">
    <name type="scientific">Pythium oligandrum</name>
    <name type="common">Mycoparasitic fungus</name>
    <dbReference type="NCBI Taxonomy" id="41045"/>
    <lineage>
        <taxon>Eukaryota</taxon>
        <taxon>Sar</taxon>
        <taxon>Stramenopiles</taxon>
        <taxon>Oomycota</taxon>
        <taxon>Peronosporomycetes</taxon>
        <taxon>Pythiales</taxon>
        <taxon>Pythiaceae</taxon>
        <taxon>Pythium</taxon>
    </lineage>
</organism>
<name>A0A8K1CKS8_PYTOL</name>
<dbReference type="EMBL" id="SPLM01000037">
    <property type="protein sequence ID" value="TMW65302.1"/>
    <property type="molecule type" value="Genomic_DNA"/>
</dbReference>
<keyword evidence="3" id="KW-1185">Reference proteome</keyword>
<dbReference type="OrthoDB" id="162300at2759"/>
<evidence type="ECO:0000256" key="1">
    <source>
        <dbReference type="SAM" id="Phobius"/>
    </source>
</evidence>
<feature type="transmembrane region" description="Helical" evidence="1">
    <location>
        <begin position="208"/>
        <end position="230"/>
    </location>
</feature>
<feature type="transmembrane region" description="Helical" evidence="1">
    <location>
        <begin position="533"/>
        <end position="559"/>
    </location>
</feature>
<keyword evidence="1" id="KW-1133">Transmembrane helix</keyword>
<protein>
    <recommendedName>
        <fullName evidence="4">Transmembrane protein</fullName>
    </recommendedName>
</protein>
<feature type="transmembrane region" description="Helical" evidence="1">
    <location>
        <begin position="236"/>
        <end position="253"/>
    </location>
</feature>
<feature type="transmembrane region" description="Helical" evidence="1">
    <location>
        <begin position="106"/>
        <end position="127"/>
    </location>
</feature>
<evidence type="ECO:0008006" key="4">
    <source>
        <dbReference type="Google" id="ProtNLM"/>
    </source>
</evidence>
<sequence length="577" mass="63959">MSLQPKATGTANRRKLAATTIALSINRTSSVKGRIAPTGGESSAGDGVESIATARQNVAPPPSSSSLVCCRWWQIMKRRAAFWGRYSVPKLQEYGEYQRGTSLKRVLAAIFLSPLPGILILTCVILHHPRSEQALELDDKVYSYPKCVMLACTASGTNETIWMCIAFAWRYPIPFRELLIASTWICWFIFYHYMVLREAFAARRARMMIYLPVFTAQFGLFYVFLAVAVVFARVGMLGQVLLVIFIPPLKVVIKRIVWKLGRKLDDLSTDVTVCVVEMSAAIYTSISMHYAQSGLIPVLMFIMDLIQAAVERELYVDHSMLLDGKTALTVATDLVGTLTEAKARVQRKSAAYTSMTSLIRPPPTPTVQAPEPIKASGSRSVATFTPQLKLLSLGSSKQQLNGSTRDASNGFLDFRPPPVSPSDSPMDVDGLPISRLADARLLTQLLRLLFACEMLLFVEFLEAALALTYLVVIALAWVLPGGTSLIPLIGMSSSNFEQVLVRAAINTLLEFVSFALVFWLLKRQCGLAALYHIAYVLEYYWLTIQGKLVACLLLLLNLATLQQGTDMTLKFKYDELH</sequence>
<comment type="caution">
    <text evidence="2">The sequence shown here is derived from an EMBL/GenBank/DDBJ whole genome shotgun (WGS) entry which is preliminary data.</text>
</comment>
<feature type="transmembrane region" description="Helical" evidence="1">
    <location>
        <begin position="454"/>
        <end position="479"/>
    </location>
</feature>